<evidence type="ECO:0000256" key="4">
    <source>
        <dbReference type="SAM" id="SignalP"/>
    </source>
</evidence>
<dbReference type="InterPro" id="IPR039647">
    <property type="entry name" value="EF_hand_pair_protein_CML-like"/>
</dbReference>
<evidence type="ECO:0000256" key="1">
    <source>
        <dbReference type="ARBA" id="ARBA00022723"/>
    </source>
</evidence>
<evidence type="ECO:0000313" key="7">
    <source>
        <dbReference type="Proteomes" id="UP000327013"/>
    </source>
</evidence>
<accession>A0A5N6RPZ4</accession>
<organism evidence="6 7">
    <name type="scientific">Carpinus fangiana</name>
    <dbReference type="NCBI Taxonomy" id="176857"/>
    <lineage>
        <taxon>Eukaryota</taxon>
        <taxon>Viridiplantae</taxon>
        <taxon>Streptophyta</taxon>
        <taxon>Embryophyta</taxon>
        <taxon>Tracheophyta</taxon>
        <taxon>Spermatophyta</taxon>
        <taxon>Magnoliopsida</taxon>
        <taxon>eudicotyledons</taxon>
        <taxon>Gunneridae</taxon>
        <taxon>Pentapetalae</taxon>
        <taxon>rosids</taxon>
        <taxon>fabids</taxon>
        <taxon>Fagales</taxon>
        <taxon>Betulaceae</taxon>
        <taxon>Carpinus</taxon>
    </lineage>
</organism>
<protein>
    <recommendedName>
        <fullName evidence="5">EF-hand domain-containing protein</fullName>
    </recommendedName>
</protein>
<evidence type="ECO:0000256" key="3">
    <source>
        <dbReference type="ARBA" id="ARBA00022837"/>
    </source>
</evidence>
<feature type="chain" id="PRO_5024396255" description="EF-hand domain-containing protein" evidence="4">
    <location>
        <begin position="22"/>
        <end position="165"/>
    </location>
</feature>
<dbReference type="PANTHER" id="PTHR10891">
    <property type="entry name" value="EF-HAND CALCIUM-BINDING DOMAIN CONTAINING PROTEIN"/>
    <property type="match status" value="1"/>
</dbReference>
<evidence type="ECO:0000256" key="2">
    <source>
        <dbReference type="ARBA" id="ARBA00022737"/>
    </source>
</evidence>
<dbReference type="Pfam" id="PF13499">
    <property type="entry name" value="EF-hand_7"/>
    <property type="match status" value="1"/>
</dbReference>
<sequence>MYNICRFFIVTLAGIMSLLNTNDLHQIFENLDKNGDGLVSLEELNWLLEKTGVKFSLGELESVAGGKSRFDFNEFLFFCDSISEQNNGSDDEDGNEESDLVNAFKVFDLNGDGFISCEELQNVLSRLELWDASSGWDCRAMIGVYDTNLDGQLDFEEFKNMMLIS</sequence>
<keyword evidence="2" id="KW-0677">Repeat</keyword>
<dbReference type="AlphaFoldDB" id="A0A5N6RPZ4"/>
<feature type="signal peptide" evidence="4">
    <location>
        <begin position="1"/>
        <end position="21"/>
    </location>
</feature>
<dbReference type="CDD" id="cd00051">
    <property type="entry name" value="EFh"/>
    <property type="match status" value="1"/>
</dbReference>
<feature type="domain" description="EF-hand" evidence="5">
    <location>
        <begin position="19"/>
        <end position="54"/>
    </location>
</feature>
<evidence type="ECO:0000259" key="5">
    <source>
        <dbReference type="PROSITE" id="PS50222"/>
    </source>
</evidence>
<keyword evidence="3" id="KW-0106">Calcium</keyword>
<dbReference type="SMART" id="SM00054">
    <property type="entry name" value="EFh"/>
    <property type="match status" value="3"/>
</dbReference>
<evidence type="ECO:0000313" key="6">
    <source>
        <dbReference type="EMBL" id="KAE8100527.1"/>
    </source>
</evidence>
<dbReference type="Proteomes" id="UP000327013">
    <property type="component" value="Chromosome 7"/>
</dbReference>
<dbReference type="PROSITE" id="PS00018">
    <property type="entry name" value="EF_HAND_1"/>
    <property type="match status" value="2"/>
</dbReference>
<dbReference type="OrthoDB" id="26525at2759"/>
<dbReference type="InterPro" id="IPR002048">
    <property type="entry name" value="EF_hand_dom"/>
</dbReference>
<dbReference type="EMBL" id="CM017327">
    <property type="protein sequence ID" value="KAE8100527.1"/>
    <property type="molecule type" value="Genomic_DNA"/>
</dbReference>
<feature type="domain" description="EF-hand" evidence="5">
    <location>
        <begin position="95"/>
        <end position="130"/>
    </location>
</feature>
<feature type="domain" description="EF-hand" evidence="5">
    <location>
        <begin position="137"/>
        <end position="165"/>
    </location>
</feature>
<keyword evidence="1" id="KW-0479">Metal-binding</keyword>
<dbReference type="PROSITE" id="PS50222">
    <property type="entry name" value="EF_HAND_2"/>
    <property type="match status" value="3"/>
</dbReference>
<dbReference type="InterPro" id="IPR018247">
    <property type="entry name" value="EF_Hand_1_Ca_BS"/>
</dbReference>
<proteinExistence type="predicted"/>
<name>A0A5N6RPZ4_9ROSI</name>
<dbReference type="Pfam" id="PF13202">
    <property type="entry name" value="EF-hand_5"/>
    <property type="match status" value="1"/>
</dbReference>
<dbReference type="FunFam" id="1.10.238.10:FF:000001">
    <property type="entry name" value="Calmodulin 1"/>
    <property type="match status" value="1"/>
</dbReference>
<keyword evidence="7" id="KW-1185">Reference proteome</keyword>
<dbReference type="InterPro" id="IPR011992">
    <property type="entry name" value="EF-hand-dom_pair"/>
</dbReference>
<reference evidence="6 7" key="1">
    <citation type="submission" date="2019-06" db="EMBL/GenBank/DDBJ databases">
        <title>A chromosomal-level reference genome of Carpinus fangiana (Coryloideae, Betulaceae).</title>
        <authorList>
            <person name="Yang X."/>
            <person name="Wang Z."/>
            <person name="Zhang L."/>
            <person name="Hao G."/>
            <person name="Liu J."/>
            <person name="Yang Y."/>
        </authorList>
    </citation>
    <scope>NUCLEOTIDE SEQUENCE [LARGE SCALE GENOMIC DNA]</scope>
    <source>
        <strain evidence="6">Cfa_2016G</strain>
        <tissue evidence="6">Leaf</tissue>
    </source>
</reference>
<dbReference type="GO" id="GO:0005509">
    <property type="term" value="F:calcium ion binding"/>
    <property type="evidence" value="ECO:0007669"/>
    <property type="project" value="InterPro"/>
</dbReference>
<gene>
    <name evidence="6" type="ORF">FH972_018420</name>
</gene>
<dbReference type="SUPFAM" id="SSF47473">
    <property type="entry name" value="EF-hand"/>
    <property type="match status" value="1"/>
</dbReference>
<dbReference type="Gene3D" id="1.10.238.10">
    <property type="entry name" value="EF-hand"/>
    <property type="match status" value="1"/>
</dbReference>
<keyword evidence="4" id="KW-0732">Signal</keyword>